<dbReference type="Proteomes" id="UP000279422">
    <property type="component" value="Unassembled WGS sequence"/>
</dbReference>
<dbReference type="PANTHER" id="PTHR34139:SF1">
    <property type="entry name" value="RNASE MJ1380-RELATED"/>
    <property type="match status" value="1"/>
</dbReference>
<dbReference type="GO" id="GO:0004540">
    <property type="term" value="F:RNA nuclease activity"/>
    <property type="evidence" value="ECO:0007669"/>
    <property type="project" value="InterPro"/>
</dbReference>
<keyword evidence="5" id="KW-0378">Hydrolase</keyword>
<dbReference type="InterPro" id="IPR037038">
    <property type="entry name" value="HepT-like_sf"/>
</dbReference>
<accession>A0A497E364</accession>
<dbReference type="GO" id="GO:0110001">
    <property type="term" value="C:toxin-antitoxin complex"/>
    <property type="evidence" value="ECO:0007669"/>
    <property type="project" value="InterPro"/>
</dbReference>
<keyword evidence="4" id="KW-0547">Nucleotide-binding</keyword>
<dbReference type="InterPro" id="IPR008201">
    <property type="entry name" value="HepT-like"/>
</dbReference>
<evidence type="ECO:0000256" key="1">
    <source>
        <dbReference type="ARBA" id="ARBA00022553"/>
    </source>
</evidence>
<keyword evidence="1" id="KW-0597">Phosphoprotein</keyword>
<evidence type="ECO:0000256" key="6">
    <source>
        <dbReference type="ARBA" id="ARBA00024207"/>
    </source>
</evidence>
<dbReference type="PANTHER" id="PTHR34139">
    <property type="entry name" value="UPF0331 PROTEIN MJ0127"/>
    <property type="match status" value="1"/>
</dbReference>
<dbReference type="Pfam" id="PF01934">
    <property type="entry name" value="HepT-like"/>
    <property type="match status" value="1"/>
</dbReference>
<evidence type="ECO:0000256" key="3">
    <source>
        <dbReference type="ARBA" id="ARBA00022722"/>
    </source>
</evidence>
<sequence length="118" mass="13932">MTKEFLDYLEDIIEAMDDAVKFTQNMGYEEFVKDKKSAYAVTRTLEIIGEAVKNLPPEVRENYPQVPWKEMAGMRDKLIHEYFGVDLKRVWNTIKKDIPTLKPLFEKILKDFQRESPS</sequence>
<evidence type="ECO:0000256" key="2">
    <source>
        <dbReference type="ARBA" id="ARBA00022649"/>
    </source>
</evidence>
<comment type="caution">
    <text evidence="7">The sequence shown here is derived from an EMBL/GenBank/DDBJ whole genome shotgun (WGS) entry which is preliminary data.</text>
</comment>
<keyword evidence="2" id="KW-1277">Toxin-antitoxin system</keyword>
<comment type="similarity">
    <text evidence="6">Belongs to the HepT RNase toxin family.</text>
</comment>
<keyword evidence="3" id="KW-0540">Nuclease</keyword>
<dbReference type="GO" id="GO:0016787">
    <property type="term" value="F:hydrolase activity"/>
    <property type="evidence" value="ECO:0007669"/>
    <property type="project" value="UniProtKB-KW"/>
</dbReference>
<dbReference type="InterPro" id="IPR051813">
    <property type="entry name" value="HepT_RNase_toxin"/>
</dbReference>
<dbReference type="EMBL" id="QMPZ01000135">
    <property type="protein sequence ID" value="RLE07849.1"/>
    <property type="molecule type" value="Genomic_DNA"/>
</dbReference>
<evidence type="ECO:0000313" key="7">
    <source>
        <dbReference type="EMBL" id="RLE07849.1"/>
    </source>
</evidence>
<evidence type="ECO:0000256" key="5">
    <source>
        <dbReference type="ARBA" id="ARBA00022801"/>
    </source>
</evidence>
<reference evidence="7 8" key="1">
    <citation type="submission" date="2018-06" db="EMBL/GenBank/DDBJ databases">
        <title>Extensive metabolic versatility and redundancy in microbially diverse, dynamic hydrothermal sediments.</title>
        <authorList>
            <person name="Dombrowski N."/>
            <person name="Teske A."/>
            <person name="Baker B.J."/>
        </authorList>
    </citation>
    <scope>NUCLEOTIDE SEQUENCE [LARGE SCALE GENOMIC DNA]</scope>
    <source>
        <strain evidence="7">B47_G16</strain>
    </source>
</reference>
<dbReference type="Gene3D" id="1.20.120.580">
    <property type="entry name" value="bsu32300-like"/>
    <property type="match status" value="1"/>
</dbReference>
<gene>
    <name evidence="7" type="ORF">DRJ00_07365</name>
</gene>
<protein>
    <submittedName>
        <fullName evidence="7">DUF86 domain-containing protein</fullName>
    </submittedName>
</protein>
<evidence type="ECO:0000256" key="4">
    <source>
        <dbReference type="ARBA" id="ARBA00022741"/>
    </source>
</evidence>
<name>A0A497E364_UNCAE</name>
<dbReference type="AlphaFoldDB" id="A0A497E364"/>
<evidence type="ECO:0000313" key="8">
    <source>
        <dbReference type="Proteomes" id="UP000279422"/>
    </source>
</evidence>
<proteinExistence type="inferred from homology"/>
<dbReference type="GO" id="GO:0000166">
    <property type="term" value="F:nucleotide binding"/>
    <property type="evidence" value="ECO:0007669"/>
    <property type="project" value="UniProtKB-KW"/>
</dbReference>
<organism evidence="7 8">
    <name type="scientific">Aerophobetes bacterium</name>
    <dbReference type="NCBI Taxonomy" id="2030807"/>
    <lineage>
        <taxon>Bacteria</taxon>
        <taxon>Candidatus Aerophobota</taxon>
    </lineage>
</organism>